<evidence type="ECO:0000256" key="1">
    <source>
        <dbReference type="ARBA" id="ARBA00001946"/>
    </source>
</evidence>
<gene>
    <name evidence="11" type="primary">pgmB</name>
    <name evidence="11" type="ORF">ACFQ5J_01105</name>
</gene>
<dbReference type="Proteomes" id="UP001597252">
    <property type="component" value="Unassembled WGS sequence"/>
</dbReference>
<dbReference type="InterPro" id="IPR010976">
    <property type="entry name" value="B-phosphoglucomutase_hydrolase"/>
</dbReference>
<proteinExistence type="inferred from homology"/>
<dbReference type="InterPro" id="IPR051600">
    <property type="entry name" value="Beta-PGM-like"/>
</dbReference>
<reference evidence="12" key="1">
    <citation type="journal article" date="2019" name="Int. J. Syst. Evol. Microbiol.">
        <title>The Global Catalogue of Microorganisms (GCM) 10K type strain sequencing project: providing services to taxonomists for standard genome sequencing and annotation.</title>
        <authorList>
            <consortium name="The Broad Institute Genomics Platform"/>
            <consortium name="The Broad Institute Genome Sequencing Center for Infectious Disease"/>
            <person name="Wu L."/>
            <person name="Ma J."/>
        </authorList>
    </citation>
    <scope>NUCLEOTIDE SEQUENCE [LARGE SCALE GENOMIC DNA]</scope>
    <source>
        <strain evidence="12">CCM 8903</strain>
    </source>
</reference>
<organism evidence="11 12">
    <name type="scientific">Lacticaseibacillus baoqingensis</name>
    <dbReference type="NCBI Taxonomy" id="2486013"/>
    <lineage>
        <taxon>Bacteria</taxon>
        <taxon>Bacillati</taxon>
        <taxon>Bacillota</taxon>
        <taxon>Bacilli</taxon>
        <taxon>Lactobacillales</taxon>
        <taxon>Lactobacillaceae</taxon>
        <taxon>Lacticaseibacillus</taxon>
    </lineage>
</organism>
<dbReference type="EC" id="5.4.2.6" evidence="9"/>
<dbReference type="SUPFAM" id="SSF56784">
    <property type="entry name" value="HAD-like"/>
    <property type="match status" value="1"/>
</dbReference>
<keyword evidence="4" id="KW-0479">Metal-binding</keyword>
<comment type="caution">
    <text evidence="11">The sequence shown here is derived from an EMBL/GenBank/DDBJ whole genome shotgun (WGS) entry which is preliminary data.</text>
</comment>
<dbReference type="SFLD" id="SFLDG01129">
    <property type="entry name" value="C1.5:_HAD__Beta-PGM__Phosphata"/>
    <property type="match status" value="1"/>
</dbReference>
<evidence type="ECO:0000256" key="6">
    <source>
        <dbReference type="ARBA" id="ARBA00023235"/>
    </source>
</evidence>
<dbReference type="InterPro" id="IPR010972">
    <property type="entry name" value="Beta-PGM"/>
</dbReference>
<comment type="similarity">
    <text evidence="2">Belongs to the HAD-like hydrolase superfamily. CbbY/CbbZ/Gph/YieH family.</text>
</comment>
<dbReference type="InterPro" id="IPR036412">
    <property type="entry name" value="HAD-like_sf"/>
</dbReference>
<dbReference type="Gene3D" id="3.40.50.1000">
    <property type="entry name" value="HAD superfamily/HAD-like"/>
    <property type="match status" value="1"/>
</dbReference>
<dbReference type="RefSeq" id="WP_125748794.1">
    <property type="nucleotide sequence ID" value="NZ_JBHTON010000003.1"/>
</dbReference>
<dbReference type="GO" id="GO:0008801">
    <property type="term" value="F:beta-phosphoglucomutase activity"/>
    <property type="evidence" value="ECO:0007669"/>
    <property type="project" value="UniProtKB-EC"/>
</dbReference>
<evidence type="ECO:0000313" key="12">
    <source>
        <dbReference type="Proteomes" id="UP001597252"/>
    </source>
</evidence>
<evidence type="ECO:0000256" key="8">
    <source>
        <dbReference type="ARBA" id="ARBA00044926"/>
    </source>
</evidence>
<keyword evidence="12" id="KW-1185">Reference proteome</keyword>
<sequence>MTPWDNIKGVLFDLDGVITATARLHDQAWQSIAEKVQAPWTPALQASLKGIDRMHALELILQAAGVAQAYSPAEKQALAAAKNQRYLELVQQLTPTDILPGIRVFLDQLQQHGYQIALASASKNAPTVLHQLGLAAFFPKIVDPNTLTKGKPAPEIYQKAAALLHLAPDQCVGIEDAAAGVAAINASGALSVGIGAAQELAAADVVFASTAELTLPHLQQVFGGGVRG</sequence>
<evidence type="ECO:0000256" key="9">
    <source>
        <dbReference type="ARBA" id="ARBA00044968"/>
    </source>
</evidence>
<dbReference type="Gene3D" id="1.10.150.240">
    <property type="entry name" value="Putative phosphatase, domain 2"/>
    <property type="match status" value="1"/>
</dbReference>
<dbReference type="Pfam" id="PF00702">
    <property type="entry name" value="Hydrolase"/>
    <property type="match status" value="1"/>
</dbReference>
<evidence type="ECO:0000313" key="11">
    <source>
        <dbReference type="EMBL" id="MFD1483846.1"/>
    </source>
</evidence>
<dbReference type="NCBIfam" id="TIGR01509">
    <property type="entry name" value="HAD-SF-IA-v3"/>
    <property type="match status" value="1"/>
</dbReference>
<dbReference type="SFLD" id="SFLDG01135">
    <property type="entry name" value="C1.5.6:_HAD__Beta-PGM__Phospha"/>
    <property type="match status" value="1"/>
</dbReference>
<evidence type="ECO:0000256" key="5">
    <source>
        <dbReference type="ARBA" id="ARBA00022842"/>
    </source>
</evidence>
<dbReference type="InterPro" id="IPR023198">
    <property type="entry name" value="PGP-like_dom2"/>
</dbReference>
<evidence type="ECO:0000256" key="2">
    <source>
        <dbReference type="ARBA" id="ARBA00006171"/>
    </source>
</evidence>
<keyword evidence="7" id="KW-0119">Carbohydrate metabolism</keyword>
<dbReference type="NCBIfam" id="TIGR02009">
    <property type="entry name" value="PGMB-YQAB-SF"/>
    <property type="match status" value="1"/>
</dbReference>
<protein>
    <recommendedName>
        <fullName evidence="10">Beta-phosphoglucomutase</fullName>
        <ecNumber evidence="9">5.4.2.6</ecNumber>
    </recommendedName>
</protein>
<dbReference type="PANTHER" id="PTHR46193">
    <property type="entry name" value="6-PHOSPHOGLUCONATE PHOSPHATASE"/>
    <property type="match status" value="1"/>
</dbReference>
<name>A0ABW4E5T2_9LACO</name>
<dbReference type="InterPro" id="IPR023214">
    <property type="entry name" value="HAD_sf"/>
</dbReference>
<accession>A0ABW4E5T2</accession>
<comment type="cofactor">
    <cofactor evidence="1">
        <name>Mg(2+)</name>
        <dbReference type="ChEBI" id="CHEBI:18420"/>
    </cofactor>
</comment>
<dbReference type="PANTHER" id="PTHR46193:SF18">
    <property type="entry name" value="HEXITOL PHOSPHATASE B"/>
    <property type="match status" value="1"/>
</dbReference>
<evidence type="ECO:0000256" key="7">
    <source>
        <dbReference type="ARBA" id="ARBA00023277"/>
    </source>
</evidence>
<evidence type="ECO:0000256" key="3">
    <source>
        <dbReference type="ARBA" id="ARBA00022553"/>
    </source>
</evidence>
<keyword evidence="6 11" id="KW-0413">Isomerase</keyword>
<evidence type="ECO:0000256" key="4">
    <source>
        <dbReference type="ARBA" id="ARBA00022723"/>
    </source>
</evidence>
<dbReference type="InterPro" id="IPR006439">
    <property type="entry name" value="HAD-SF_hydro_IA"/>
</dbReference>
<keyword evidence="3" id="KW-0597">Phosphoprotein</keyword>
<dbReference type="NCBIfam" id="TIGR01990">
    <property type="entry name" value="bPGM"/>
    <property type="match status" value="1"/>
</dbReference>
<dbReference type="SFLD" id="SFLDF00046">
    <property type="entry name" value="beta-phosphoglucomutase"/>
    <property type="match status" value="1"/>
</dbReference>
<evidence type="ECO:0000256" key="10">
    <source>
        <dbReference type="ARBA" id="ARBA00044991"/>
    </source>
</evidence>
<dbReference type="CDD" id="cd02598">
    <property type="entry name" value="HAD_BPGM"/>
    <property type="match status" value="1"/>
</dbReference>
<dbReference type="SFLD" id="SFLDS00003">
    <property type="entry name" value="Haloacid_Dehalogenase"/>
    <property type="match status" value="1"/>
</dbReference>
<comment type="catalytic activity">
    <reaction evidence="8">
        <text>beta-D-glucose 1-phosphate = beta-D-glucose 6-phosphate</text>
        <dbReference type="Rhea" id="RHEA:20113"/>
        <dbReference type="ChEBI" id="CHEBI:57684"/>
        <dbReference type="ChEBI" id="CHEBI:58247"/>
        <dbReference type="EC" id="5.4.2.6"/>
    </reaction>
</comment>
<keyword evidence="5" id="KW-0460">Magnesium</keyword>
<dbReference type="EMBL" id="JBHTON010000003">
    <property type="protein sequence ID" value="MFD1483846.1"/>
    <property type="molecule type" value="Genomic_DNA"/>
</dbReference>